<proteinExistence type="predicted"/>
<dbReference type="Proteomes" id="UP000198847">
    <property type="component" value="Unassembled WGS sequence"/>
</dbReference>
<accession>A0A1H8Q5F1</accession>
<keyword evidence="1" id="KW-1133">Transmembrane helix</keyword>
<reference evidence="2 3" key="1">
    <citation type="submission" date="2016-10" db="EMBL/GenBank/DDBJ databases">
        <authorList>
            <person name="de Groot N.N."/>
        </authorList>
    </citation>
    <scope>NUCLEOTIDE SEQUENCE [LARGE SCALE GENOMIC DNA]</scope>
    <source>
        <strain evidence="2 3">DSM 13305</strain>
    </source>
</reference>
<keyword evidence="3" id="KW-1185">Reference proteome</keyword>
<evidence type="ECO:0000256" key="1">
    <source>
        <dbReference type="SAM" id="Phobius"/>
    </source>
</evidence>
<sequence length="172" mass="19146">MEDRITNGFLAGTIGGITANVWGFTAGMFHLTTLRFVDWMAIILYGHVPPFTFGEIFLALLGHIVFCGMLGTAFAQLTPQISSRNLVFKSWLYFMAVWFIIYTITTLFKTEGTTPLPVYTVLSNIISATILGVVQALVLRNLLSAGKQPEYRIVPAMKPLPKQKNKDDQPND</sequence>
<dbReference type="OrthoDB" id="1796762at2"/>
<dbReference type="RefSeq" id="WP_091743893.1">
    <property type="nucleotide sequence ID" value="NZ_FODY01000002.1"/>
</dbReference>
<protein>
    <recommendedName>
        <fullName evidence="4">DUF1440 domain-containing protein</fullName>
    </recommendedName>
</protein>
<feature type="transmembrane region" description="Helical" evidence="1">
    <location>
        <begin position="116"/>
        <end position="139"/>
    </location>
</feature>
<gene>
    <name evidence="2" type="ORF">SAMN04490178_102184</name>
</gene>
<dbReference type="AlphaFoldDB" id="A0A1H8Q5F1"/>
<feature type="transmembrane region" description="Helical" evidence="1">
    <location>
        <begin position="9"/>
        <end position="31"/>
    </location>
</feature>
<evidence type="ECO:0000313" key="3">
    <source>
        <dbReference type="Proteomes" id="UP000198847"/>
    </source>
</evidence>
<organism evidence="2 3">
    <name type="scientific">Propionispora vibrioides</name>
    <dbReference type="NCBI Taxonomy" id="112903"/>
    <lineage>
        <taxon>Bacteria</taxon>
        <taxon>Bacillati</taxon>
        <taxon>Bacillota</taxon>
        <taxon>Negativicutes</taxon>
        <taxon>Selenomonadales</taxon>
        <taxon>Sporomusaceae</taxon>
        <taxon>Propionispora</taxon>
    </lineage>
</organism>
<dbReference type="EMBL" id="FODY01000002">
    <property type="protein sequence ID" value="SEO49147.1"/>
    <property type="molecule type" value="Genomic_DNA"/>
</dbReference>
<keyword evidence="1" id="KW-0812">Transmembrane</keyword>
<evidence type="ECO:0008006" key="4">
    <source>
        <dbReference type="Google" id="ProtNLM"/>
    </source>
</evidence>
<evidence type="ECO:0000313" key="2">
    <source>
        <dbReference type="EMBL" id="SEO49147.1"/>
    </source>
</evidence>
<feature type="transmembrane region" description="Helical" evidence="1">
    <location>
        <begin position="86"/>
        <end position="104"/>
    </location>
</feature>
<keyword evidence="1" id="KW-0472">Membrane</keyword>
<feature type="transmembrane region" description="Helical" evidence="1">
    <location>
        <begin position="51"/>
        <end position="74"/>
    </location>
</feature>
<name>A0A1H8Q5F1_9FIRM</name>